<dbReference type="SUPFAM" id="SSF54373">
    <property type="entry name" value="FAD-linked reductases, C-terminal domain"/>
    <property type="match status" value="1"/>
</dbReference>
<dbReference type="Pfam" id="PF01593">
    <property type="entry name" value="Amino_oxidase"/>
    <property type="match status" value="1"/>
</dbReference>
<dbReference type="Proteomes" id="UP000199340">
    <property type="component" value="Unassembled WGS sequence"/>
</dbReference>
<sequence length="361" mass="38568">MRGTALDIVVIGAGLSGLTAATVLREAGADVLLIEAGAGIGGRIRAHRDPETNAPLADLGPTWVWPKYQPVARKWIERLQLQTFQQFNDGDAVIEGYGPGPIRQPLPGQDGMVRIVGGPTAFVDAMYQRLDPSRIRRSAPVAGIAPDGPRQIAVRLASGDVVRAGQVVLCIPLRVAAETLDMPWAPPALLDVMKRTPTWMSSHAKAVAIYDRPFWREHGLSGRIASRTGPLVEAHDHSGPDGAPAAIFGFVGLPTDQRQNDPETLRQAILAQLVRCFGPAAAAPKALVVQDWSTDRHIATDLDISGPAHHPDVGPEVLRQSFLDGRVRFAVSETSEISPGLIEGALAAGERAARDMIDAQI</sequence>
<dbReference type="SUPFAM" id="SSF51905">
    <property type="entry name" value="FAD/NAD(P)-binding domain"/>
    <property type="match status" value="1"/>
</dbReference>
<name>A0A1G8GDA1_9RHOB</name>
<protein>
    <submittedName>
        <fullName evidence="3">Monoamine oxidase</fullName>
    </submittedName>
</protein>
<dbReference type="EMBL" id="FNEB01000001">
    <property type="protein sequence ID" value="SDH92336.1"/>
    <property type="molecule type" value="Genomic_DNA"/>
</dbReference>
<dbReference type="Pfam" id="PF13450">
    <property type="entry name" value="NAD_binding_8"/>
    <property type="match status" value="1"/>
</dbReference>
<comment type="similarity">
    <text evidence="1">Belongs to the flavin monoamine oxidase family.</text>
</comment>
<organism evidence="3 4">
    <name type="scientific">Lutimaribacter saemankumensis</name>
    <dbReference type="NCBI Taxonomy" id="490829"/>
    <lineage>
        <taxon>Bacteria</taxon>
        <taxon>Pseudomonadati</taxon>
        <taxon>Pseudomonadota</taxon>
        <taxon>Alphaproteobacteria</taxon>
        <taxon>Rhodobacterales</taxon>
        <taxon>Roseobacteraceae</taxon>
        <taxon>Lutimaribacter</taxon>
    </lineage>
</organism>
<keyword evidence="4" id="KW-1185">Reference proteome</keyword>
<feature type="domain" description="Amine oxidase" evidence="2">
    <location>
        <begin position="110"/>
        <end position="357"/>
    </location>
</feature>
<dbReference type="PANTHER" id="PTHR43563:SF14">
    <property type="entry name" value="AMINE OXIDASE"/>
    <property type="match status" value="1"/>
</dbReference>
<evidence type="ECO:0000256" key="1">
    <source>
        <dbReference type="ARBA" id="ARBA00005995"/>
    </source>
</evidence>
<dbReference type="STRING" id="490829.SAMN05421850_10131"/>
<dbReference type="InterPro" id="IPR036188">
    <property type="entry name" value="FAD/NAD-bd_sf"/>
</dbReference>
<evidence type="ECO:0000313" key="3">
    <source>
        <dbReference type="EMBL" id="SDH92336.1"/>
    </source>
</evidence>
<dbReference type="InterPro" id="IPR002937">
    <property type="entry name" value="Amino_oxidase"/>
</dbReference>
<reference evidence="3 4" key="1">
    <citation type="submission" date="2016-10" db="EMBL/GenBank/DDBJ databases">
        <authorList>
            <person name="de Groot N.N."/>
        </authorList>
    </citation>
    <scope>NUCLEOTIDE SEQUENCE [LARGE SCALE GENOMIC DNA]</scope>
    <source>
        <strain evidence="3 4">DSM 28010</strain>
    </source>
</reference>
<evidence type="ECO:0000313" key="4">
    <source>
        <dbReference type="Proteomes" id="UP000199340"/>
    </source>
</evidence>
<accession>A0A1G8GDA1</accession>
<dbReference type="GO" id="GO:0016491">
    <property type="term" value="F:oxidoreductase activity"/>
    <property type="evidence" value="ECO:0007669"/>
    <property type="project" value="InterPro"/>
</dbReference>
<dbReference type="Gene3D" id="3.50.50.60">
    <property type="entry name" value="FAD/NAD(P)-binding domain"/>
    <property type="match status" value="2"/>
</dbReference>
<dbReference type="PANTHER" id="PTHR43563">
    <property type="entry name" value="AMINE OXIDASE"/>
    <property type="match status" value="1"/>
</dbReference>
<dbReference type="AlphaFoldDB" id="A0A1G8GDA1"/>
<proteinExistence type="inferred from homology"/>
<dbReference type="InterPro" id="IPR050703">
    <property type="entry name" value="Flavin_MAO"/>
</dbReference>
<gene>
    <name evidence="3" type="ORF">SAMN05421850_10131</name>
</gene>
<evidence type="ECO:0000259" key="2">
    <source>
        <dbReference type="Pfam" id="PF01593"/>
    </source>
</evidence>